<keyword evidence="2 3" id="KW-0040">ANK repeat</keyword>
<gene>
    <name evidence="4" type="ORF">M9Y10_009704</name>
</gene>
<dbReference type="PROSITE" id="PS50088">
    <property type="entry name" value="ANK_REPEAT"/>
    <property type="match status" value="2"/>
</dbReference>
<organism evidence="4 5">
    <name type="scientific">Tritrichomonas musculus</name>
    <dbReference type="NCBI Taxonomy" id="1915356"/>
    <lineage>
        <taxon>Eukaryota</taxon>
        <taxon>Metamonada</taxon>
        <taxon>Parabasalia</taxon>
        <taxon>Tritrichomonadida</taxon>
        <taxon>Tritrichomonadidae</taxon>
        <taxon>Tritrichomonas</taxon>
    </lineage>
</organism>
<name>A0ABR2IP97_9EUKA</name>
<dbReference type="SUPFAM" id="SSF48403">
    <property type="entry name" value="Ankyrin repeat"/>
    <property type="match status" value="2"/>
</dbReference>
<evidence type="ECO:0000256" key="1">
    <source>
        <dbReference type="ARBA" id="ARBA00022737"/>
    </source>
</evidence>
<feature type="repeat" description="ANK" evidence="3">
    <location>
        <begin position="469"/>
        <end position="502"/>
    </location>
</feature>
<dbReference type="SMART" id="SM00248">
    <property type="entry name" value="ANK"/>
    <property type="match status" value="6"/>
</dbReference>
<evidence type="ECO:0000313" key="4">
    <source>
        <dbReference type="EMBL" id="KAK8866736.1"/>
    </source>
</evidence>
<feature type="repeat" description="ANK" evidence="3">
    <location>
        <begin position="430"/>
        <end position="452"/>
    </location>
</feature>
<evidence type="ECO:0000256" key="3">
    <source>
        <dbReference type="PROSITE-ProRule" id="PRU00023"/>
    </source>
</evidence>
<protein>
    <recommendedName>
        <fullName evidence="6">DUF3447 domain-containing protein</fullName>
    </recommendedName>
</protein>
<comment type="caution">
    <text evidence="4">The sequence shown here is derived from an EMBL/GenBank/DDBJ whole genome shotgun (WGS) entry which is preliminary data.</text>
</comment>
<dbReference type="Pfam" id="PF12796">
    <property type="entry name" value="Ank_2"/>
    <property type="match status" value="2"/>
</dbReference>
<keyword evidence="1" id="KW-0677">Repeat</keyword>
<evidence type="ECO:0000256" key="2">
    <source>
        <dbReference type="ARBA" id="ARBA00023043"/>
    </source>
</evidence>
<proteinExistence type="predicted"/>
<dbReference type="PROSITE" id="PS50297">
    <property type="entry name" value="ANK_REP_REGION"/>
    <property type="match status" value="2"/>
</dbReference>
<dbReference type="PANTHER" id="PTHR24198:SF165">
    <property type="entry name" value="ANKYRIN REPEAT-CONTAINING PROTEIN-RELATED"/>
    <property type="match status" value="1"/>
</dbReference>
<dbReference type="Proteomes" id="UP001470230">
    <property type="component" value="Unassembled WGS sequence"/>
</dbReference>
<dbReference type="InterPro" id="IPR036770">
    <property type="entry name" value="Ankyrin_rpt-contain_sf"/>
</dbReference>
<evidence type="ECO:0008006" key="6">
    <source>
        <dbReference type="Google" id="ProtNLM"/>
    </source>
</evidence>
<evidence type="ECO:0000313" key="5">
    <source>
        <dbReference type="Proteomes" id="UP001470230"/>
    </source>
</evidence>
<dbReference type="Gene3D" id="1.25.40.20">
    <property type="entry name" value="Ankyrin repeat-containing domain"/>
    <property type="match status" value="1"/>
</dbReference>
<dbReference type="Pfam" id="PF13637">
    <property type="entry name" value="Ank_4"/>
    <property type="match status" value="1"/>
</dbReference>
<accession>A0ABR2IP97</accession>
<dbReference type="PANTHER" id="PTHR24198">
    <property type="entry name" value="ANKYRIN REPEAT AND PROTEIN KINASE DOMAIN-CONTAINING PROTEIN"/>
    <property type="match status" value="1"/>
</dbReference>
<keyword evidence="5" id="KW-1185">Reference proteome</keyword>
<dbReference type="EMBL" id="JAPFFF010000015">
    <property type="protein sequence ID" value="KAK8866736.1"/>
    <property type="molecule type" value="Genomic_DNA"/>
</dbReference>
<reference evidence="4 5" key="1">
    <citation type="submission" date="2024-04" db="EMBL/GenBank/DDBJ databases">
        <title>Tritrichomonas musculus Genome.</title>
        <authorList>
            <person name="Alves-Ferreira E."/>
            <person name="Grigg M."/>
            <person name="Lorenzi H."/>
            <person name="Galac M."/>
        </authorList>
    </citation>
    <scope>NUCLEOTIDE SEQUENCE [LARGE SCALE GENOMIC DNA]</scope>
    <source>
        <strain evidence="4 5">EAF2021</strain>
    </source>
</reference>
<sequence>MDKIDSIARRVIEDFIMKSDFLVSLFINELLKCLSYRSDKVNELANLIIKIGIHLTEEKQIQIKDKLKISFLSTAFRTYQNDINIEEKTYIMAFLYKLFEMSFYDDFSLIFDAFQKIFNNESESSSNFLFLFVIWFLPEIEEHHPVYLNNKLNELSHFVKSSDCSTLFFNIETNIKILRNDNCKVLKRLRENCYNYNFYVNKKKYLKNNNEIENEDDNEKILEIIEPSIFCTCPFLQYRPAASMIDAFFQTHRFDLKKGQIDFTMIDDNDNHFTYFIAASGSIENIQYIQQKIQNNDNNRSLNLKGTLHIAALFHRNDLFQYLYDSLKGDDPQSILIERVWRLGTVLHQAAISDNIKTFEFFISHGIDITLLADDEGRSIIHHAAQFNSTQFLIEIENFFANSKGLSDPVNLENSSFKAFSSFVNSADDNGITPLMYAAMNNSIEVVQFFLRISRFYKLVIDVNSRDTTGKTALHYAAKTGATEIAIELLNFKGIAANSLDNSQRLPSHFASHYGHPSTLEALIVNGSSADRRSKNGWTPLKFAIACGHTKCVTVLLKCIQLSQDERDELLSFSQQREKYEISKLISK</sequence>
<dbReference type="InterPro" id="IPR002110">
    <property type="entry name" value="Ankyrin_rpt"/>
</dbReference>